<dbReference type="PANTHER" id="PTHR10259:SF11">
    <property type="entry name" value="THIOPURINE S-METHYLTRANSFERASE"/>
    <property type="match status" value="1"/>
</dbReference>
<dbReference type="PANTHER" id="PTHR10259">
    <property type="entry name" value="THIOPURINE S-METHYLTRANSFERASE"/>
    <property type="match status" value="1"/>
</dbReference>
<dbReference type="Pfam" id="PF05724">
    <property type="entry name" value="TPMT"/>
    <property type="match status" value="1"/>
</dbReference>
<evidence type="ECO:0000256" key="3">
    <source>
        <dbReference type="ARBA" id="ARBA00008145"/>
    </source>
</evidence>
<sequence>MISEDNSLWLSMWKNGHTDFHQTSVNQQLQDYWHQLNIPTMGRVLVPLCGKSKDLIWLARRGYEVIGIELSSIAVRAFFEENNLKPKKTRCGNFTVWRHGHIRIFCGDIFVLKSTDIGKIDAIYDRAALSALPETIRKLYVTTLLSFMPFLKPMLLLTTEDADPLRTTDSQALIDSEISDLYSPHFAIEVWYGDSYQANQVHETVNKVYQMNIRVFGTENIT</sequence>
<comment type="catalytic activity">
    <reaction evidence="1 9">
        <text>S-adenosyl-L-methionine + a thiopurine = S-adenosyl-L-homocysteine + a thiopurine S-methylether.</text>
        <dbReference type="EC" id="2.1.1.67"/>
    </reaction>
</comment>
<reference evidence="10 11" key="1">
    <citation type="submission" date="2018-11" db="EMBL/GenBank/DDBJ databases">
        <title>Vibrio LJC006 sp. nov., isolated from seawater during the bloom of the enteromorpha.</title>
        <authorList>
            <person name="Liang J."/>
        </authorList>
    </citation>
    <scope>NUCLEOTIDE SEQUENCE [LARGE SCALE GENOMIC DNA]</scope>
    <source>
        <strain evidence="10 11">LJC006</strain>
    </source>
</reference>
<dbReference type="CDD" id="cd02440">
    <property type="entry name" value="AdoMet_MTases"/>
    <property type="match status" value="1"/>
</dbReference>
<evidence type="ECO:0000256" key="9">
    <source>
        <dbReference type="HAMAP-Rule" id="MF_00812"/>
    </source>
</evidence>
<keyword evidence="8 9" id="KW-0949">S-adenosyl-L-methionine</keyword>
<dbReference type="PIRSF" id="PIRSF023956">
    <property type="entry name" value="Thiopurine_S-methyltransferase"/>
    <property type="match status" value="1"/>
</dbReference>
<gene>
    <name evidence="9" type="primary">tpm</name>
    <name evidence="10" type="ORF">EES38_07145</name>
</gene>
<organism evidence="10 11">
    <name type="scientific">Vibrio viridaestus</name>
    <dbReference type="NCBI Taxonomy" id="2487322"/>
    <lineage>
        <taxon>Bacteria</taxon>
        <taxon>Pseudomonadati</taxon>
        <taxon>Pseudomonadota</taxon>
        <taxon>Gammaproteobacteria</taxon>
        <taxon>Vibrionales</taxon>
        <taxon>Vibrionaceae</taxon>
        <taxon>Vibrio</taxon>
    </lineage>
</organism>
<evidence type="ECO:0000256" key="7">
    <source>
        <dbReference type="ARBA" id="ARBA00022679"/>
    </source>
</evidence>
<name>A0A3N9TJ57_9VIBR</name>
<protein>
    <recommendedName>
        <fullName evidence="4 9">Thiopurine S-methyltransferase</fullName>
        <ecNumber evidence="4 9">2.1.1.67</ecNumber>
    </recommendedName>
    <alternativeName>
        <fullName evidence="9">Thiopurine methyltransferase</fullName>
    </alternativeName>
</protein>
<evidence type="ECO:0000313" key="10">
    <source>
        <dbReference type="EMBL" id="RQW64347.1"/>
    </source>
</evidence>
<evidence type="ECO:0000313" key="11">
    <source>
        <dbReference type="Proteomes" id="UP000281112"/>
    </source>
</evidence>
<comment type="subcellular location">
    <subcellularLocation>
        <location evidence="2 9">Cytoplasm</location>
    </subcellularLocation>
</comment>
<dbReference type="GO" id="GO:0008119">
    <property type="term" value="F:thiopurine S-methyltransferase activity"/>
    <property type="evidence" value="ECO:0007669"/>
    <property type="project" value="UniProtKB-UniRule"/>
</dbReference>
<comment type="similarity">
    <text evidence="3 9">Belongs to the class I-like SAM-binding methyltransferase superfamily. TPMT family.</text>
</comment>
<feature type="binding site" evidence="9">
    <location>
        <position position="126"/>
    </location>
    <ligand>
        <name>S-adenosyl-L-methionine</name>
        <dbReference type="ChEBI" id="CHEBI:59789"/>
    </ligand>
</feature>
<dbReference type="GO" id="GO:0032259">
    <property type="term" value="P:methylation"/>
    <property type="evidence" value="ECO:0007669"/>
    <property type="project" value="UniProtKB-KW"/>
</dbReference>
<dbReference type="AlphaFoldDB" id="A0A3N9TJ57"/>
<dbReference type="InterPro" id="IPR008854">
    <property type="entry name" value="TPMT"/>
</dbReference>
<dbReference type="GO" id="GO:0005737">
    <property type="term" value="C:cytoplasm"/>
    <property type="evidence" value="ECO:0007669"/>
    <property type="project" value="UniProtKB-SubCell"/>
</dbReference>
<dbReference type="Gene3D" id="3.40.50.150">
    <property type="entry name" value="Vaccinia Virus protein VP39"/>
    <property type="match status" value="1"/>
</dbReference>
<feature type="binding site" evidence="9">
    <location>
        <position position="48"/>
    </location>
    <ligand>
        <name>S-adenosyl-L-methionine</name>
        <dbReference type="ChEBI" id="CHEBI:59789"/>
    </ligand>
</feature>
<proteinExistence type="inferred from homology"/>
<dbReference type="NCBIfam" id="NF009732">
    <property type="entry name" value="PRK13255.1"/>
    <property type="match status" value="1"/>
</dbReference>
<dbReference type="InterPro" id="IPR029063">
    <property type="entry name" value="SAM-dependent_MTases_sf"/>
</dbReference>
<accession>A0A3N9TJ57</accession>
<dbReference type="PROSITE" id="PS51585">
    <property type="entry name" value="SAM_MT_TPMT"/>
    <property type="match status" value="1"/>
</dbReference>
<dbReference type="HAMAP" id="MF_00812">
    <property type="entry name" value="Thiopur_methtran"/>
    <property type="match status" value="1"/>
</dbReference>
<keyword evidence="7 9" id="KW-0808">Transferase</keyword>
<evidence type="ECO:0000256" key="8">
    <source>
        <dbReference type="ARBA" id="ARBA00022691"/>
    </source>
</evidence>
<evidence type="ECO:0000256" key="2">
    <source>
        <dbReference type="ARBA" id="ARBA00004496"/>
    </source>
</evidence>
<evidence type="ECO:0000256" key="6">
    <source>
        <dbReference type="ARBA" id="ARBA00022603"/>
    </source>
</evidence>
<keyword evidence="11" id="KW-1185">Reference proteome</keyword>
<comment type="caution">
    <text evidence="10">The sequence shown here is derived from an EMBL/GenBank/DDBJ whole genome shotgun (WGS) entry which is preliminary data.</text>
</comment>
<dbReference type="OrthoDB" id="9778208at2"/>
<keyword evidence="6 9" id="KW-0489">Methyltransferase</keyword>
<dbReference type="SUPFAM" id="SSF53335">
    <property type="entry name" value="S-adenosyl-L-methionine-dependent methyltransferases"/>
    <property type="match status" value="1"/>
</dbReference>
<dbReference type="EC" id="2.1.1.67" evidence="4 9"/>
<feature type="binding site" evidence="9">
    <location>
        <position position="13"/>
    </location>
    <ligand>
        <name>S-adenosyl-L-methionine</name>
        <dbReference type="ChEBI" id="CHEBI:59789"/>
    </ligand>
</feature>
<dbReference type="FunFam" id="3.40.50.150:FF:000101">
    <property type="entry name" value="Thiopurine S-methyltransferase"/>
    <property type="match status" value="1"/>
</dbReference>
<dbReference type="EMBL" id="RJVQ01000002">
    <property type="protein sequence ID" value="RQW64347.1"/>
    <property type="molecule type" value="Genomic_DNA"/>
</dbReference>
<evidence type="ECO:0000256" key="5">
    <source>
        <dbReference type="ARBA" id="ARBA00022490"/>
    </source>
</evidence>
<dbReference type="RefSeq" id="WP_124936467.1">
    <property type="nucleotide sequence ID" value="NZ_RJVQ01000002.1"/>
</dbReference>
<dbReference type="Proteomes" id="UP000281112">
    <property type="component" value="Unassembled WGS sequence"/>
</dbReference>
<keyword evidence="5 9" id="KW-0963">Cytoplasm</keyword>
<evidence type="ECO:0000256" key="4">
    <source>
        <dbReference type="ARBA" id="ARBA00011905"/>
    </source>
</evidence>
<feature type="binding site" evidence="9">
    <location>
        <position position="69"/>
    </location>
    <ligand>
        <name>S-adenosyl-L-methionine</name>
        <dbReference type="ChEBI" id="CHEBI:59789"/>
    </ligand>
</feature>
<dbReference type="InterPro" id="IPR025835">
    <property type="entry name" value="Thiopurine_S-MeTrfase"/>
</dbReference>
<evidence type="ECO:0000256" key="1">
    <source>
        <dbReference type="ARBA" id="ARBA00000903"/>
    </source>
</evidence>